<evidence type="ECO:0000313" key="2">
    <source>
        <dbReference type="Proteomes" id="UP000323506"/>
    </source>
</evidence>
<name>A0A5D2ENZ8_GOSDA</name>
<dbReference type="Proteomes" id="UP000323506">
    <property type="component" value="Chromosome A11"/>
</dbReference>
<keyword evidence="2" id="KW-1185">Reference proteome</keyword>
<dbReference type="AlphaFoldDB" id="A0A5D2ENZ8"/>
<proteinExistence type="predicted"/>
<gene>
    <name evidence="1" type="ORF">ES288_A11G263900v1</name>
</gene>
<reference evidence="1 2" key="1">
    <citation type="submission" date="2019-06" db="EMBL/GenBank/DDBJ databases">
        <title>WGS assembly of Gossypium darwinii.</title>
        <authorList>
            <person name="Chen Z.J."/>
            <person name="Sreedasyam A."/>
            <person name="Ando A."/>
            <person name="Song Q."/>
            <person name="De L."/>
            <person name="Hulse-Kemp A."/>
            <person name="Ding M."/>
            <person name="Ye W."/>
            <person name="Kirkbride R."/>
            <person name="Jenkins J."/>
            <person name="Plott C."/>
            <person name="Lovell J."/>
            <person name="Lin Y.-M."/>
            <person name="Vaughn R."/>
            <person name="Liu B."/>
            <person name="Li W."/>
            <person name="Simpson S."/>
            <person name="Scheffler B."/>
            <person name="Saski C."/>
            <person name="Grover C."/>
            <person name="Hu G."/>
            <person name="Conover J."/>
            <person name="Carlson J."/>
            <person name="Shu S."/>
            <person name="Boston L."/>
            <person name="Williams M."/>
            <person name="Peterson D."/>
            <person name="Mcgee K."/>
            <person name="Jones D."/>
            <person name="Wendel J."/>
            <person name="Stelly D."/>
            <person name="Grimwood J."/>
            <person name="Schmutz J."/>
        </authorList>
    </citation>
    <scope>NUCLEOTIDE SEQUENCE [LARGE SCALE GENOMIC DNA]</scope>
    <source>
        <strain evidence="1">1808015.09</strain>
    </source>
</reference>
<dbReference type="EMBL" id="CM017698">
    <property type="protein sequence ID" value="TYG95394.1"/>
    <property type="molecule type" value="Genomic_DNA"/>
</dbReference>
<organism evidence="1 2">
    <name type="scientific">Gossypium darwinii</name>
    <name type="common">Darwin's cotton</name>
    <name type="synonym">Gossypium barbadense var. darwinii</name>
    <dbReference type="NCBI Taxonomy" id="34276"/>
    <lineage>
        <taxon>Eukaryota</taxon>
        <taxon>Viridiplantae</taxon>
        <taxon>Streptophyta</taxon>
        <taxon>Embryophyta</taxon>
        <taxon>Tracheophyta</taxon>
        <taxon>Spermatophyta</taxon>
        <taxon>Magnoliopsida</taxon>
        <taxon>eudicotyledons</taxon>
        <taxon>Gunneridae</taxon>
        <taxon>Pentapetalae</taxon>
        <taxon>rosids</taxon>
        <taxon>malvids</taxon>
        <taxon>Malvales</taxon>
        <taxon>Malvaceae</taxon>
        <taxon>Malvoideae</taxon>
        <taxon>Gossypium</taxon>
    </lineage>
</organism>
<evidence type="ECO:0000313" key="1">
    <source>
        <dbReference type="EMBL" id="TYG95394.1"/>
    </source>
</evidence>
<accession>A0A5D2ENZ8</accession>
<sequence>MCRSLNGRVGKVTIQTSMGRSSRDYLQDATSTFNGLLRHNRRNKVDNCLSRIGLNSSDDVFLFRLSSFASYAYVELANGRAWIRLT</sequence>
<protein>
    <submittedName>
        <fullName evidence="1">Uncharacterized protein</fullName>
    </submittedName>
</protein>